<accession>A0ABX3HCM3</accession>
<dbReference type="SUPFAM" id="SSF88946">
    <property type="entry name" value="Sigma2 domain of RNA polymerase sigma factors"/>
    <property type="match status" value="1"/>
</dbReference>
<evidence type="ECO:0000259" key="5">
    <source>
        <dbReference type="Pfam" id="PF04542"/>
    </source>
</evidence>
<dbReference type="InterPro" id="IPR036388">
    <property type="entry name" value="WH-like_DNA-bd_sf"/>
</dbReference>
<evidence type="ECO:0000313" key="7">
    <source>
        <dbReference type="EMBL" id="OMD47112.1"/>
    </source>
</evidence>
<dbReference type="Pfam" id="PF08281">
    <property type="entry name" value="Sigma70_r4_2"/>
    <property type="match status" value="1"/>
</dbReference>
<protein>
    <submittedName>
        <fullName evidence="7">RNA polymerase subunit sigma-24</fullName>
    </submittedName>
</protein>
<dbReference type="Gene3D" id="1.10.1740.10">
    <property type="match status" value="1"/>
</dbReference>
<dbReference type="InterPro" id="IPR013325">
    <property type="entry name" value="RNA_pol_sigma_r2"/>
</dbReference>
<dbReference type="NCBIfam" id="TIGR02937">
    <property type="entry name" value="sigma70-ECF"/>
    <property type="match status" value="1"/>
</dbReference>
<proteinExistence type="inferred from homology"/>
<organism evidence="7 8">
    <name type="scientific">Paenibacillus borealis</name>
    <dbReference type="NCBI Taxonomy" id="160799"/>
    <lineage>
        <taxon>Bacteria</taxon>
        <taxon>Bacillati</taxon>
        <taxon>Bacillota</taxon>
        <taxon>Bacilli</taxon>
        <taxon>Bacillales</taxon>
        <taxon>Paenibacillaceae</taxon>
        <taxon>Paenibacillus</taxon>
    </lineage>
</organism>
<feature type="domain" description="RNA polymerase sigma factor 70 region 4 type 2" evidence="6">
    <location>
        <begin position="128"/>
        <end position="178"/>
    </location>
</feature>
<dbReference type="SUPFAM" id="SSF88659">
    <property type="entry name" value="Sigma3 and sigma4 domains of RNA polymerase sigma factors"/>
    <property type="match status" value="1"/>
</dbReference>
<dbReference type="Pfam" id="PF04542">
    <property type="entry name" value="Sigma70_r2"/>
    <property type="match status" value="1"/>
</dbReference>
<dbReference type="InterPro" id="IPR014284">
    <property type="entry name" value="RNA_pol_sigma-70_dom"/>
</dbReference>
<dbReference type="InterPro" id="IPR013324">
    <property type="entry name" value="RNA_pol_sigma_r3/r4-like"/>
</dbReference>
<evidence type="ECO:0000313" key="8">
    <source>
        <dbReference type="Proteomes" id="UP000187412"/>
    </source>
</evidence>
<comment type="similarity">
    <text evidence="1">Belongs to the sigma-70 factor family. ECF subfamily.</text>
</comment>
<dbReference type="InterPro" id="IPR013249">
    <property type="entry name" value="RNA_pol_sigma70_r4_t2"/>
</dbReference>
<keyword evidence="8" id="KW-1185">Reference proteome</keyword>
<evidence type="ECO:0000256" key="2">
    <source>
        <dbReference type="ARBA" id="ARBA00023015"/>
    </source>
</evidence>
<comment type="caution">
    <text evidence="7">The sequence shown here is derived from an EMBL/GenBank/DDBJ whole genome shotgun (WGS) entry which is preliminary data.</text>
</comment>
<evidence type="ECO:0000256" key="4">
    <source>
        <dbReference type="ARBA" id="ARBA00023163"/>
    </source>
</evidence>
<evidence type="ECO:0000256" key="1">
    <source>
        <dbReference type="ARBA" id="ARBA00010641"/>
    </source>
</evidence>
<reference evidence="7 8" key="1">
    <citation type="submission" date="2016-10" db="EMBL/GenBank/DDBJ databases">
        <title>Paenibacillus species isolates.</title>
        <authorList>
            <person name="Beno S.M."/>
        </authorList>
    </citation>
    <scope>NUCLEOTIDE SEQUENCE [LARGE SCALE GENOMIC DNA]</scope>
    <source>
        <strain evidence="7 8">FSL H7-0744</strain>
    </source>
</reference>
<dbReference type="PANTHER" id="PTHR43133">
    <property type="entry name" value="RNA POLYMERASE ECF-TYPE SIGMA FACTO"/>
    <property type="match status" value="1"/>
</dbReference>
<feature type="domain" description="RNA polymerase sigma-70 region 2" evidence="5">
    <location>
        <begin position="28"/>
        <end position="97"/>
    </location>
</feature>
<evidence type="ECO:0000259" key="6">
    <source>
        <dbReference type="Pfam" id="PF08281"/>
    </source>
</evidence>
<dbReference type="InterPro" id="IPR007627">
    <property type="entry name" value="RNA_pol_sigma70_r2"/>
</dbReference>
<keyword evidence="3" id="KW-0731">Sigma factor</keyword>
<gene>
    <name evidence="7" type="ORF">BSK56_14955</name>
</gene>
<dbReference type="RefSeq" id="WP_076111259.1">
    <property type="nucleotide sequence ID" value="NZ_MPTB01000017.1"/>
</dbReference>
<name>A0ABX3HCM3_PAEBO</name>
<keyword evidence="4" id="KW-0804">Transcription</keyword>
<keyword evidence="2" id="KW-0805">Transcription regulation</keyword>
<dbReference type="EMBL" id="MPTB01000017">
    <property type="protein sequence ID" value="OMD47112.1"/>
    <property type="molecule type" value="Genomic_DNA"/>
</dbReference>
<dbReference type="Proteomes" id="UP000187412">
    <property type="component" value="Unassembled WGS sequence"/>
</dbReference>
<dbReference type="PANTHER" id="PTHR43133:SF57">
    <property type="entry name" value="RNA POLYMERASE SIGMA-70 FACTOR"/>
    <property type="match status" value="1"/>
</dbReference>
<dbReference type="InterPro" id="IPR039425">
    <property type="entry name" value="RNA_pol_sigma-70-like"/>
</dbReference>
<dbReference type="CDD" id="cd06171">
    <property type="entry name" value="Sigma70_r4"/>
    <property type="match status" value="1"/>
</dbReference>
<sequence length="188" mass="21852">MQERALLQPFILERMQENTETDQQFTTIFETYYKRIYNYIAYRVSCRYTAEDLTSLVFEKTLSKLDSFSGEKAPFEVWLFAIARNVVNDYYRSRKRTRLFSLDTVMELVSGKKAPEDLLLEEERNTRLNHALNKLAVKERNVVALKFGAGLKNKEIALLTGISESNVGVILYRSMRKLKSEIGSVDEL</sequence>
<evidence type="ECO:0000256" key="3">
    <source>
        <dbReference type="ARBA" id="ARBA00023082"/>
    </source>
</evidence>
<dbReference type="Gene3D" id="1.10.10.10">
    <property type="entry name" value="Winged helix-like DNA-binding domain superfamily/Winged helix DNA-binding domain"/>
    <property type="match status" value="1"/>
</dbReference>